<dbReference type="PANTHER" id="PTHR31157:SF1">
    <property type="entry name" value="SCP DOMAIN-CONTAINING PROTEIN"/>
    <property type="match status" value="1"/>
</dbReference>
<feature type="compositionally biased region" description="Basic and acidic residues" evidence="1">
    <location>
        <begin position="115"/>
        <end position="124"/>
    </location>
</feature>
<organism evidence="4 5">
    <name type="scientific">Allocoleopsis franciscana PCC 7113</name>
    <dbReference type="NCBI Taxonomy" id="1173027"/>
    <lineage>
        <taxon>Bacteria</taxon>
        <taxon>Bacillati</taxon>
        <taxon>Cyanobacteriota</taxon>
        <taxon>Cyanophyceae</taxon>
        <taxon>Coleofasciculales</taxon>
        <taxon>Coleofasciculaceae</taxon>
        <taxon>Allocoleopsis</taxon>
        <taxon>Allocoleopsis franciscana</taxon>
    </lineage>
</organism>
<dbReference type="AlphaFoldDB" id="K9W805"/>
<feature type="signal peptide" evidence="2">
    <location>
        <begin position="1"/>
        <end position="26"/>
    </location>
</feature>
<feature type="domain" description="SCP" evidence="3">
    <location>
        <begin position="98"/>
        <end position="211"/>
    </location>
</feature>
<dbReference type="Pfam" id="PF00188">
    <property type="entry name" value="CAP"/>
    <property type="match status" value="1"/>
</dbReference>
<dbReference type="RefSeq" id="WP_015180684.1">
    <property type="nucleotide sequence ID" value="NC_019738.1"/>
</dbReference>
<feature type="chain" id="PRO_5003937248" evidence="2">
    <location>
        <begin position="27"/>
        <end position="233"/>
    </location>
</feature>
<dbReference type="HOGENOM" id="CLU_085385_0_0_3"/>
<gene>
    <name evidence="4" type="ORF">Mic7113_0605</name>
</gene>
<accession>K9W805</accession>
<dbReference type="Proteomes" id="UP000010471">
    <property type="component" value="Chromosome"/>
</dbReference>
<evidence type="ECO:0000313" key="4">
    <source>
        <dbReference type="EMBL" id="AFZ16520.1"/>
    </source>
</evidence>
<dbReference type="PANTHER" id="PTHR31157">
    <property type="entry name" value="SCP DOMAIN-CONTAINING PROTEIN"/>
    <property type="match status" value="1"/>
</dbReference>
<evidence type="ECO:0000256" key="2">
    <source>
        <dbReference type="SAM" id="SignalP"/>
    </source>
</evidence>
<feature type="region of interest" description="Disordered" evidence="1">
    <location>
        <begin position="99"/>
        <end position="140"/>
    </location>
</feature>
<name>K9W805_9CYAN</name>
<dbReference type="PATRIC" id="fig|1173027.3.peg.668"/>
<evidence type="ECO:0000259" key="3">
    <source>
        <dbReference type="Pfam" id="PF00188"/>
    </source>
</evidence>
<dbReference type="KEGG" id="mic:Mic7113_0605"/>
<keyword evidence="2" id="KW-0732">Signal</keyword>
<dbReference type="CDD" id="cd05379">
    <property type="entry name" value="CAP_bacterial"/>
    <property type="match status" value="1"/>
</dbReference>
<dbReference type="InterPro" id="IPR035940">
    <property type="entry name" value="CAP_sf"/>
</dbReference>
<protein>
    <submittedName>
        <fullName evidence="4">Cysteine-rich secretory protein family</fullName>
    </submittedName>
</protein>
<dbReference type="OrthoDB" id="7550377at2"/>
<sequence length="233" mass="25628">MRRVQFWAFAPLTLLATFSSTSWVVASTNLNYTPAELSPKTTILLAQADNLGQAVLDEINQVRSNPSAYADLIERTRNSIRTQEGSSVIDETIQFLRLTPPKPPLTSSRGLTQAARDHVNDQRPKGSIGHDGSDGSNPGTRINRYGSFQTTWGENISYGMNKARSVVMQLLIDDGVPSRGHRKSIVDPDYRVAGVACGSHARYRTMCVIDYAGGYTERDSKSSNLGGYLAKWE</sequence>
<proteinExistence type="predicted"/>
<dbReference type="eggNOG" id="COG2340">
    <property type="taxonomic scope" value="Bacteria"/>
</dbReference>
<dbReference type="Gene3D" id="3.40.33.10">
    <property type="entry name" value="CAP"/>
    <property type="match status" value="1"/>
</dbReference>
<dbReference type="STRING" id="1173027.Mic7113_0605"/>
<evidence type="ECO:0000256" key="1">
    <source>
        <dbReference type="SAM" id="MobiDB-lite"/>
    </source>
</evidence>
<dbReference type="EMBL" id="CP003630">
    <property type="protein sequence ID" value="AFZ16520.1"/>
    <property type="molecule type" value="Genomic_DNA"/>
</dbReference>
<dbReference type="InterPro" id="IPR014044">
    <property type="entry name" value="CAP_dom"/>
</dbReference>
<reference evidence="4 5" key="1">
    <citation type="submission" date="2012-06" db="EMBL/GenBank/DDBJ databases">
        <title>Finished chromosome of genome of Microcoleus sp. PCC 7113.</title>
        <authorList>
            <consortium name="US DOE Joint Genome Institute"/>
            <person name="Gugger M."/>
            <person name="Coursin T."/>
            <person name="Rippka R."/>
            <person name="Tandeau De Marsac N."/>
            <person name="Huntemann M."/>
            <person name="Wei C.-L."/>
            <person name="Han J."/>
            <person name="Detter J.C."/>
            <person name="Han C."/>
            <person name="Tapia R."/>
            <person name="Chen A."/>
            <person name="Kyrpides N."/>
            <person name="Mavromatis K."/>
            <person name="Markowitz V."/>
            <person name="Szeto E."/>
            <person name="Ivanova N."/>
            <person name="Pagani I."/>
            <person name="Pati A."/>
            <person name="Goodwin L."/>
            <person name="Nordberg H.P."/>
            <person name="Cantor M.N."/>
            <person name="Hua S.X."/>
            <person name="Woyke T."/>
            <person name="Kerfeld C.A."/>
        </authorList>
    </citation>
    <scope>NUCLEOTIDE SEQUENCE [LARGE SCALE GENOMIC DNA]</scope>
    <source>
        <strain evidence="4 5">PCC 7113</strain>
    </source>
</reference>
<evidence type="ECO:0000313" key="5">
    <source>
        <dbReference type="Proteomes" id="UP000010471"/>
    </source>
</evidence>
<keyword evidence="5" id="KW-1185">Reference proteome</keyword>
<dbReference type="SUPFAM" id="SSF55797">
    <property type="entry name" value="PR-1-like"/>
    <property type="match status" value="1"/>
</dbReference>